<reference evidence="1" key="2">
    <citation type="journal article" date="2022" name="Nat. Microbiol.">
        <title>A closed Candidatus Odinarchaeum chromosome exposes Asgard archaeal viruses.</title>
        <authorList>
            <person name="Tamarit D."/>
            <person name="Caceres E.F."/>
            <person name="Krupovic M."/>
            <person name="Nijland R."/>
            <person name="Eme L."/>
            <person name="Robinson N.P."/>
            <person name="Ettema T.J.G."/>
        </authorList>
    </citation>
    <scope>NUCLEOTIDE SEQUENCE</scope>
    <source>
        <strain evidence="1">LCB_4</strain>
    </source>
</reference>
<dbReference type="EMBL" id="CP091871">
    <property type="protein sequence ID" value="WEU41117.1"/>
    <property type="molecule type" value="Genomic_DNA"/>
</dbReference>
<dbReference type="InterPro" id="IPR003749">
    <property type="entry name" value="ThiS/MoaD-like"/>
</dbReference>
<name>A0AAF0D3P7_ODILC</name>
<sequence length="79" mass="8818">MGESEVAVELPGARYKLQQLLDLITSTRLKKARKILLEQINKGRIKIVINGRLVNSAQLNEFQLEDGDRIVFLPPFGGG</sequence>
<dbReference type="AlphaFoldDB" id="A0AAF0D3P7"/>
<gene>
    <name evidence="1" type="ORF">OdinLCB4_001885</name>
</gene>
<protein>
    <submittedName>
        <fullName evidence="1">MoaD/ThiS family protein</fullName>
    </submittedName>
</protein>
<reference evidence="1" key="1">
    <citation type="journal article" date="2017" name="Nature">
        <title>Asgard archaea illuminate the origin of eukaryotic cellular complexity.</title>
        <authorList>
            <person name="Zaremba-Niedzwiedzka K."/>
            <person name="Caceres E.F."/>
            <person name="Saw J.H."/>
            <person name="Backstrom D."/>
            <person name="Juzokaite L."/>
            <person name="Vancaester E."/>
            <person name="Seitz K.W."/>
            <person name="Anantharaman K."/>
            <person name="Starnawski P."/>
            <person name="Kjeldsen K.U."/>
            <person name="Scott M.B."/>
            <person name="Nunoura T."/>
            <person name="Banfield J.F."/>
            <person name="Schramm A."/>
            <person name="Baker B.J."/>
            <person name="Spang A."/>
            <person name="Ettema T.J.G."/>
        </authorList>
    </citation>
    <scope>NUCLEOTIDE SEQUENCE</scope>
    <source>
        <strain evidence="1">LCB_4</strain>
    </source>
</reference>
<dbReference type="Pfam" id="PF02597">
    <property type="entry name" value="ThiS"/>
    <property type="match status" value="1"/>
</dbReference>
<dbReference type="InterPro" id="IPR016155">
    <property type="entry name" value="Mopterin_synth/thiamin_S_b"/>
</dbReference>
<dbReference type="InterPro" id="IPR012675">
    <property type="entry name" value="Beta-grasp_dom_sf"/>
</dbReference>
<dbReference type="Proteomes" id="UP000186851">
    <property type="component" value="Chromosome"/>
</dbReference>
<accession>A0AAF0D3P7</accession>
<evidence type="ECO:0000313" key="1">
    <source>
        <dbReference type="EMBL" id="WEU41117.1"/>
    </source>
</evidence>
<dbReference type="KEGG" id="oyw:OdinLCB4_001885"/>
<organism evidence="1 2">
    <name type="scientific">Odinarchaeota yellowstonii (strain LCB_4)</name>
    <dbReference type="NCBI Taxonomy" id="1841599"/>
    <lineage>
        <taxon>Archaea</taxon>
        <taxon>Promethearchaeati</taxon>
        <taxon>Candidatus Odinarchaeota</taxon>
        <taxon>Candidatus Odinarchaeia</taxon>
        <taxon>Candidatus Odinarchaeales</taxon>
        <taxon>Candidatus Odinarchaeaceae</taxon>
        <taxon>Candidatus Odinarchaeum</taxon>
    </lineage>
</organism>
<evidence type="ECO:0000313" key="2">
    <source>
        <dbReference type="Proteomes" id="UP000186851"/>
    </source>
</evidence>
<dbReference type="Gene3D" id="3.10.20.30">
    <property type="match status" value="1"/>
</dbReference>
<dbReference type="CDD" id="cd17040">
    <property type="entry name" value="Ubl_MoaD_like"/>
    <property type="match status" value="1"/>
</dbReference>
<proteinExistence type="predicted"/>
<dbReference type="SUPFAM" id="SSF54285">
    <property type="entry name" value="MoaD/ThiS"/>
    <property type="match status" value="1"/>
</dbReference>